<feature type="region of interest" description="Disordered" evidence="1">
    <location>
        <begin position="470"/>
        <end position="499"/>
    </location>
</feature>
<dbReference type="Pfam" id="PF13960">
    <property type="entry name" value="DUF4218"/>
    <property type="match status" value="1"/>
</dbReference>
<feature type="domain" description="DUF4218" evidence="2">
    <location>
        <begin position="297"/>
        <end position="360"/>
    </location>
</feature>
<evidence type="ECO:0000256" key="1">
    <source>
        <dbReference type="SAM" id="MobiDB-lite"/>
    </source>
</evidence>
<evidence type="ECO:0000259" key="2">
    <source>
        <dbReference type="Pfam" id="PF13960"/>
    </source>
</evidence>
<dbReference type="AlphaFoldDB" id="A0AAW2TCC9"/>
<reference evidence="3" key="2">
    <citation type="journal article" date="2024" name="Plant">
        <title>Genomic evolution and insights into agronomic trait innovations of Sesamum species.</title>
        <authorList>
            <person name="Miao H."/>
            <person name="Wang L."/>
            <person name="Qu L."/>
            <person name="Liu H."/>
            <person name="Sun Y."/>
            <person name="Le M."/>
            <person name="Wang Q."/>
            <person name="Wei S."/>
            <person name="Zheng Y."/>
            <person name="Lin W."/>
            <person name="Duan Y."/>
            <person name="Cao H."/>
            <person name="Xiong S."/>
            <person name="Wang X."/>
            <person name="Wei L."/>
            <person name="Li C."/>
            <person name="Ma Q."/>
            <person name="Ju M."/>
            <person name="Zhao R."/>
            <person name="Li G."/>
            <person name="Mu C."/>
            <person name="Tian Q."/>
            <person name="Mei H."/>
            <person name="Zhang T."/>
            <person name="Gao T."/>
            <person name="Zhang H."/>
        </authorList>
    </citation>
    <scope>NUCLEOTIDE SEQUENCE</scope>
    <source>
        <strain evidence="3">KEN1</strain>
    </source>
</reference>
<dbReference type="InterPro" id="IPR004242">
    <property type="entry name" value="Transposase_21"/>
</dbReference>
<comment type="caution">
    <text evidence="3">The sequence shown here is derived from an EMBL/GenBank/DDBJ whole genome shotgun (WGS) entry which is preliminary data.</text>
</comment>
<dbReference type="PANTHER" id="PTHR10775">
    <property type="entry name" value="OS08G0208400 PROTEIN"/>
    <property type="match status" value="1"/>
</dbReference>
<organism evidence="3">
    <name type="scientific">Sesamum latifolium</name>
    <dbReference type="NCBI Taxonomy" id="2727402"/>
    <lineage>
        <taxon>Eukaryota</taxon>
        <taxon>Viridiplantae</taxon>
        <taxon>Streptophyta</taxon>
        <taxon>Embryophyta</taxon>
        <taxon>Tracheophyta</taxon>
        <taxon>Spermatophyta</taxon>
        <taxon>Magnoliopsida</taxon>
        <taxon>eudicotyledons</taxon>
        <taxon>Gunneridae</taxon>
        <taxon>Pentapetalae</taxon>
        <taxon>asterids</taxon>
        <taxon>lamiids</taxon>
        <taxon>Lamiales</taxon>
        <taxon>Pedaliaceae</taxon>
        <taxon>Sesamum</taxon>
    </lineage>
</organism>
<dbReference type="InterPro" id="IPR025452">
    <property type="entry name" value="DUF4218"/>
</dbReference>
<name>A0AAW2TCC9_9LAMI</name>
<gene>
    <name evidence="3" type="ORF">Slati_4207700</name>
</gene>
<accession>A0AAW2TCC9</accession>
<sequence>MCLSSEYKFLTMAIHDSSNPKRLIDIYLDPLIEELQNLWHVGVMARDNAKDETFMMRAALMWIENDLPGYGMASGWSSAGVIRCPVCMKDTRAFYLLNGRNACYFDCHRQFLPPDHPYHRNKKVFTKNQVEMKVARPRLIGEQIRNWVEEFSPAVEVSLLFTDVCKIEHKWTKKNIFWELEYWSTHPIRHNLDAMHIEKNVFDNIFNTMIEIKGKIKNNLNAWKDLKIICNRSKLEVDERRPNVMLKAVYVLTREQTMRICEWIIRFKKLIPTAFREMLSESVWSALTEVSLLFQIICSTTLDVDKVQELEGSVVTMLCNLEKIFSPSFFNSMEHLIVNLPYEPCVGGPVQYRWMYPFERPSRNDDLAMNDTRIQPSIFNFPGRASGASKKRWLNGSERHIIETYILTNCEVVTPYYERVVDDSRSTKVAFQEDETIPTPQVLMDDHNYEVYDLNGIQLVVDLNQQGAGMSRAANGESVEEPDKDSYDDDYETEHNNYD</sequence>
<protein>
    <recommendedName>
        <fullName evidence="2">DUF4218 domain-containing protein</fullName>
    </recommendedName>
</protein>
<dbReference type="Pfam" id="PF02992">
    <property type="entry name" value="Transposase_21"/>
    <property type="match status" value="1"/>
</dbReference>
<proteinExistence type="predicted"/>
<dbReference type="EMBL" id="JACGWN010000015">
    <property type="protein sequence ID" value="KAL0401778.1"/>
    <property type="molecule type" value="Genomic_DNA"/>
</dbReference>
<evidence type="ECO:0000313" key="3">
    <source>
        <dbReference type="EMBL" id="KAL0401778.1"/>
    </source>
</evidence>
<feature type="compositionally biased region" description="Acidic residues" evidence="1">
    <location>
        <begin position="478"/>
        <end position="492"/>
    </location>
</feature>
<dbReference type="PANTHER" id="PTHR10775:SF182">
    <property type="entry name" value="TRANSPOSON, EN_SPM-LIKE, TRANSPOSASE-ASSOCIATED DOMAIN PROTEIN-RELATED"/>
    <property type="match status" value="1"/>
</dbReference>
<reference evidence="3" key="1">
    <citation type="submission" date="2020-06" db="EMBL/GenBank/DDBJ databases">
        <authorList>
            <person name="Li T."/>
            <person name="Hu X."/>
            <person name="Zhang T."/>
            <person name="Song X."/>
            <person name="Zhang H."/>
            <person name="Dai N."/>
            <person name="Sheng W."/>
            <person name="Hou X."/>
            <person name="Wei L."/>
        </authorList>
    </citation>
    <scope>NUCLEOTIDE SEQUENCE</scope>
    <source>
        <strain evidence="3">KEN1</strain>
        <tissue evidence="3">Leaf</tissue>
    </source>
</reference>